<keyword evidence="4 7" id="KW-1133">Transmembrane helix</keyword>
<keyword evidence="10" id="KW-1185">Reference proteome</keyword>
<evidence type="ECO:0000313" key="10">
    <source>
        <dbReference type="Proteomes" id="UP000749559"/>
    </source>
</evidence>
<dbReference type="Pfam" id="PF01822">
    <property type="entry name" value="WSC"/>
    <property type="match status" value="1"/>
</dbReference>
<comment type="subcellular location">
    <subcellularLocation>
        <location evidence="1">Membrane</location>
        <topology evidence="1">Single-pass membrane protein</topology>
    </subcellularLocation>
</comment>
<keyword evidence="6" id="KW-0325">Glycoprotein</keyword>
<dbReference type="GO" id="GO:0005886">
    <property type="term" value="C:plasma membrane"/>
    <property type="evidence" value="ECO:0007669"/>
    <property type="project" value="TreeGrafter"/>
</dbReference>
<evidence type="ECO:0000256" key="4">
    <source>
        <dbReference type="ARBA" id="ARBA00022989"/>
    </source>
</evidence>
<dbReference type="AlphaFoldDB" id="A0A8S4Q4S7"/>
<dbReference type="PANTHER" id="PTHR24269">
    <property type="entry name" value="KREMEN PROTEIN"/>
    <property type="match status" value="1"/>
</dbReference>
<feature type="domain" description="WSC" evidence="8">
    <location>
        <begin position="98"/>
        <end position="195"/>
    </location>
</feature>
<gene>
    <name evidence="9" type="ORF">OFUS_LOCUS25529</name>
</gene>
<evidence type="ECO:0000256" key="2">
    <source>
        <dbReference type="ARBA" id="ARBA00022692"/>
    </source>
</evidence>
<sequence length="196" mass="21917">MDHRVITIGYLFLDILPIVLGTLYGISEGVFHRNPDEVRTGIPTANKCLLECQLDDTCQAVAYHGDTLQCDFHITPACLLDEPHAYNIYRQEETHQLCPTYIGCFIDATNTRDLSNVQGYFPSSHATPNTLEFCESLCRPQGFQYIGLQNGQDCWCSNSYGNHGEVPDSDCNTACPGDPNTMCGGVFRNSIYRIIY</sequence>
<dbReference type="OrthoDB" id="6151979at2759"/>
<dbReference type="EMBL" id="CAIIXF020000012">
    <property type="protein sequence ID" value="CAH1801778.1"/>
    <property type="molecule type" value="Genomic_DNA"/>
</dbReference>
<organism evidence="9 10">
    <name type="scientific">Owenia fusiformis</name>
    <name type="common">Polychaete worm</name>
    <dbReference type="NCBI Taxonomy" id="6347"/>
    <lineage>
        <taxon>Eukaryota</taxon>
        <taxon>Metazoa</taxon>
        <taxon>Spiralia</taxon>
        <taxon>Lophotrochozoa</taxon>
        <taxon>Annelida</taxon>
        <taxon>Polychaeta</taxon>
        <taxon>Sedentaria</taxon>
        <taxon>Canalipalpata</taxon>
        <taxon>Sabellida</taxon>
        <taxon>Oweniida</taxon>
        <taxon>Oweniidae</taxon>
        <taxon>Owenia</taxon>
    </lineage>
</organism>
<dbReference type="Pfam" id="PF00024">
    <property type="entry name" value="PAN_1"/>
    <property type="match status" value="1"/>
</dbReference>
<dbReference type="InterPro" id="IPR003609">
    <property type="entry name" value="Pan_app"/>
</dbReference>
<evidence type="ECO:0000313" key="9">
    <source>
        <dbReference type="EMBL" id="CAH1801778.1"/>
    </source>
</evidence>
<dbReference type="Proteomes" id="UP000749559">
    <property type="component" value="Unassembled WGS sequence"/>
</dbReference>
<name>A0A8S4Q4S7_OWEFU</name>
<comment type="caution">
    <text evidence="9">The sequence shown here is derived from an EMBL/GenBank/DDBJ whole genome shotgun (WGS) entry which is preliminary data.</text>
</comment>
<keyword evidence="5 7" id="KW-0472">Membrane</keyword>
<keyword evidence="3" id="KW-0732">Signal</keyword>
<dbReference type="InterPro" id="IPR051836">
    <property type="entry name" value="Kremen_rcpt"/>
</dbReference>
<feature type="transmembrane region" description="Helical" evidence="7">
    <location>
        <begin position="6"/>
        <end position="26"/>
    </location>
</feature>
<keyword evidence="2 7" id="KW-0812">Transmembrane</keyword>
<evidence type="ECO:0000259" key="8">
    <source>
        <dbReference type="PROSITE" id="PS51212"/>
    </source>
</evidence>
<evidence type="ECO:0000256" key="5">
    <source>
        <dbReference type="ARBA" id="ARBA00023136"/>
    </source>
</evidence>
<protein>
    <recommendedName>
        <fullName evidence="8">WSC domain-containing protein</fullName>
    </recommendedName>
</protein>
<dbReference type="SMART" id="SM00321">
    <property type="entry name" value="WSC"/>
    <property type="match status" value="1"/>
</dbReference>
<dbReference type="InterPro" id="IPR002889">
    <property type="entry name" value="WSC_carb-bd"/>
</dbReference>
<evidence type="ECO:0000256" key="6">
    <source>
        <dbReference type="ARBA" id="ARBA00023180"/>
    </source>
</evidence>
<evidence type="ECO:0000256" key="1">
    <source>
        <dbReference type="ARBA" id="ARBA00004167"/>
    </source>
</evidence>
<dbReference type="PANTHER" id="PTHR24269:SF16">
    <property type="entry name" value="PROTEIN SLG1"/>
    <property type="match status" value="1"/>
</dbReference>
<proteinExistence type="predicted"/>
<accession>A0A8S4Q4S7</accession>
<evidence type="ECO:0000256" key="7">
    <source>
        <dbReference type="SAM" id="Phobius"/>
    </source>
</evidence>
<dbReference type="PROSITE" id="PS51212">
    <property type="entry name" value="WSC"/>
    <property type="match status" value="1"/>
</dbReference>
<evidence type="ECO:0000256" key="3">
    <source>
        <dbReference type="ARBA" id="ARBA00022729"/>
    </source>
</evidence>
<reference evidence="9" key="1">
    <citation type="submission" date="2022-03" db="EMBL/GenBank/DDBJ databases">
        <authorList>
            <person name="Martin C."/>
        </authorList>
    </citation>
    <scope>NUCLEOTIDE SEQUENCE</scope>
</reference>